<evidence type="ECO:0000313" key="1">
    <source>
        <dbReference type="EMBL" id="CAL0322700.1"/>
    </source>
</evidence>
<name>A0AAV1XLX0_LUPLU</name>
<sequence length="175" mass="20375">MTNKFDKLTEEDVPGRNKGFAITMNLSKDNLSTKTEHTHLDKDMRTNQATYQDRTREKEAHELVINLEIDKDAEFQLQNLEKVHQSPIARDSEVEQVMEDIISPRENNQMGFEQVHDSNDNVIIQETTDFDQVAASDIRIVGRLWGDDELNEPEEEFTIVFVQVLEEKNEKKRSI</sequence>
<gene>
    <name evidence="1" type="ORF">LLUT_LOCUS23760</name>
</gene>
<comment type="caution">
    <text evidence="1">The sequence shown here is derived from an EMBL/GenBank/DDBJ whole genome shotgun (WGS) entry which is preliminary data.</text>
</comment>
<evidence type="ECO:0000313" key="2">
    <source>
        <dbReference type="Proteomes" id="UP001497480"/>
    </source>
</evidence>
<accession>A0AAV1XLX0</accession>
<proteinExistence type="predicted"/>
<keyword evidence="2" id="KW-1185">Reference proteome</keyword>
<dbReference type="AlphaFoldDB" id="A0AAV1XLX0"/>
<dbReference type="Proteomes" id="UP001497480">
    <property type="component" value="Unassembled WGS sequence"/>
</dbReference>
<organism evidence="1 2">
    <name type="scientific">Lupinus luteus</name>
    <name type="common">European yellow lupine</name>
    <dbReference type="NCBI Taxonomy" id="3873"/>
    <lineage>
        <taxon>Eukaryota</taxon>
        <taxon>Viridiplantae</taxon>
        <taxon>Streptophyta</taxon>
        <taxon>Embryophyta</taxon>
        <taxon>Tracheophyta</taxon>
        <taxon>Spermatophyta</taxon>
        <taxon>Magnoliopsida</taxon>
        <taxon>eudicotyledons</taxon>
        <taxon>Gunneridae</taxon>
        <taxon>Pentapetalae</taxon>
        <taxon>rosids</taxon>
        <taxon>fabids</taxon>
        <taxon>Fabales</taxon>
        <taxon>Fabaceae</taxon>
        <taxon>Papilionoideae</taxon>
        <taxon>50 kb inversion clade</taxon>
        <taxon>genistoids sensu lato</taxon>
        <taxon>core genistoids</taxon>
        <taxon>Genisteae</taxon>
        <taxon>Lupinus</taxon>
    </lineage>
</organism>
<reference evidence="1 2" key="1">
    <citation type="submission" date="2024-03" db="EMBL/GenBank/DDBJ databases">
        <authorList>
            <person name="Martinez-Hernandez J."/>
        </authorList>
    </citation>
    <scope>NUCLEOTIDE SEQUENCE [LARGE SCALE GENOMIC DNA]</scope>
</reference>
<protein>
    <submittedName>
        <fullName evidence="1">Uncharacterized protein</fullName>
    </submittedName>
</protein>
<dbReference type="EMBL" id="CAXHTB010000016">
    <property type="protein sequence ID" value="CAL0322700.1"/>
    <property type="molecule type" value="Genomic_DNA"/>
</dbReference>